<evidence type="ECO:0000313" key="2">
    <source>
        <dbReference type="Proteomes" id="UP000356253"/>
    </source>
</evidence>
<organism evidence="1 2">
    <name type="scientific">Mesonia oceanica</name>
    <dbReference type="NCBI Taxonomy" id="2687242"/>
    <lineage>
        <taxon>Bacteria</taxon>
        <taxon>Pseudomonadati</taxon>
        <taxon>Bacteroidota</taxon>
        <taxon>Flavobacteriia</taxon>
        <taxon>Flavobacteriales</taxon>
        <taxon>Flavobacteriaceae</taxon>
        <taxon>Mesonia</taxon>
    </lineage>
</organism>
<comment type="caution">
    <text evidence="1">The sequence shown here is derived from an EMBL/GenBank/DDBJ whole genome shotgun (WGS) entry which is preliminary data.</text>
</comment>
<reference evidence="1" key="1">
    <citation type="submission" date="2019-09" db="EMBL/GenBank/DDBJ databases">
        <authorList>
            <person name="Rodrigo-Torres L."/>
            <person name="Arahal R. D."/>
            <person name="Lucena T."/>
        </authorList>
    </citation>
    <scope>NUCLEOTIDE SEQUENCE</scope>
    <source>
        <strain evidence="1">ISS653</strain>
    </source>
</reference>
<keyword evidence="2" id="KW-1185">Reference proteome</keyword>
<evidence type="ECO:0000313" key="1">
    <source>
        <dbReference type="EMBL" id="VVV01016.1"/>
    </source>
</evidence>
<gene>
    <name evidence="1" type="ORF">FVB9532_02294</name>
</gene>
<dbReference type="Proteomes" id="UP000356253">
    <property type="component" value="Unassembled WGS sequence"/>
</dbReference>
<dbReference type="EMBL" id="CABVMM010000008">
    <property type="protein sequence ID" value="VVV01016.1"/>
    <property type="molecule type" value="Genomic_DNA"/>
</dbReference>
<sequence>MKINFPTIAIVVFLGLLVSCKEKTKKSEMDVSEIEHESKQLQAFFDKTYQEDLSNSPMMQTQIGLKTDYGKWDDFSHTKYPKDLERSKARLAYLKDSINVNALSKSDRLSYRLMRKKLENEVEDYKFRFYNYPINQMSGIHTSIPAFLINQHRIDSVADAEAYVKRLQGIQKVFEDVIKTMQIREKNGILPPKFVFVKTIEDSKNVLTGKPFSDSKENSVLLQDFSDKVNQLQITKQQKKELIKKAKKALVDHVKPAYQKMIETLQDEAQRATTDNGVWKFPKGKEYYQNQLNRYTTTHLSAEEIHKIGLKDVDRIHQEMKSIMKEVGFEGSLQDFFKFMKEDPRFYYEQNEKGKAAYLQKAKAIIDEMRSRLDELFLTLPKAKLKVKPVEAFREKSAGIAFYERPALDGSRPGIYYVNLYDMKAVSKYQMEALAYHEGIPGHHMQIAIAQELDSLPEFRKHLFYGAYIEGWGLYSELLPKEIGYYKDPYSDFGRLTAELWRACRLVVDTGIHAKKWTREQAIQYYKDNTPNAESDCIKMVDRHIVLPGQATSYKIGMIKILSLRAKAKKALGEDFDVREFHDVILTNGVVPLDVLEDLVNDYIESKKASAA</sequence>
<proteinExistence type="predicted"/>
<accession>A0AC61Y918</accession>
<name>A0AC61Y918_9FLAO</name>
<protein>
    <submittedName>
        <fullName evidence="1">Uncharacterized protein</fullName>
    </submittedName>
</protein>